<gene>
    <name evidence="1" type="ORF">F4554_006096</name>
</gene>
<name>A0A852ZNI1_9ACTN</name>
<accession>A0A852ZNI1</accession>
<organism evidence="1 2">
    <name type="scientific">Actinopolymorpha rutila</name>
    <dbReference type="NCBI Taxonomy" id="446787"/>
    <lineage>
        <taxon>Bacteria</taxon>
        <taxon>Bacillati</taxon>
        <taxon>Actinomycetota</taxon>
        <taxon>Actinomycetes</taxon>
        <taxon>Propionibacteriales</taxon>
        <taxon>Actinopolymorphaceae</taxon>
        <taxon>Actinopolymorpha</taxon>
    </lineage>
</organism>
<dbReference type="AlphaFoldDB" id="A0A852ZNI1"/>
<sequence>MIVWLNGPFGAGKTSTATELVRLLPKSRIFDSEQVGFMLGHVLTTERVADFQDHPPWRPLVAQTAIQLLRYVGGTLVVPQTVVVQEYAREIFDALAAEGVKVRHFVLDAKHDELVRRIEHDTELPQAKEWRLRRLADYQAALPWLRTSATVVDTNQKAPTDVATEIIGRLENA</sequence>
<protein>
    <recommendedName>
        <fullName evidence="3">Shikimate kinase</fullName>
    </recommendedName>
</protein>
<proteinExistence type="predicted"/>
<dbReference type="Proteomes" id="UP000579605">
    <property type="component" value="Unassembled WGS sequence"/>
</dbReference>
<dbReference type="Gene3D" id="3.40.50.300">
    <property type="entry name" value="P-loop containing nucleotide triphosphate hydrolases"/>
    <property type="match status" value="1"/>
</dbReference>
<evidence type="ECO:0000313" key="1">
    <source>
        <dbReference type="EMBL" id="NYH93458.1"/>
    </source>
</evidence>
<dbReference type="EMBL" id="JACBZH010000001">
    <property type="protein sequence ID" value="NYH93458.1"/>
    <property type="molecule type" value="Genomic_DNA"/>
</dbReference>
<evidence type="ECO:0000313" key="2">
    <source>
        <dbReference type="Proteomes" id="UP000579605"/>
    </source>
</evidence>
<dbReference type="SUPFAM" id="SSF52540">
    <property type="entry name" value="P-loop containing nucleoside triphosphate hydrolases"/>
    <property type="match status" value="1"/>
</dbReference>
<dbReference type="Pfam" id="PF13671">
    <property type="entry name" value="AAA_33"/>
    <property type="match status" value="1"/>
</dbReference>
<dbReference type="InterPro" id="IPR027417">
    <property type="entry name" value="P-loop_NTPase"/>
</dbReference>
<reference evidence="1 2" key="1">
    <citation type="submission" date="2020-07" db="EMBL/GenBank/DDBJ databases">
        <title>Sequencing the genomes of 1000 actinobacteria strains.</title>
        <authorList>
            <person name="Klenk H.-P."/>
        </authorList>
    </citation>
    <scope>NUCLEOTIDE SEQUENCE [LARGE SCALE GENOMIC DNA]</scope>
    <source>
        <strain evidence="1 2">DSM 18448</strain>
    </source>
</reference>
<dbReference type="RefSeq" id="WP_179790980.1">
    <property type="nucleotide sequence ID" value="NZ_BAAARR010000045.1"/>
</dbReference>
<comment type="caution">
    <text evidence="1">The sequence shown here is derived from an EMBL/GenBank/DDBJ whole genome shotgun (WGS) entry which is preliminary data.</text>
</comment>
<keyword evidence="2" id="KW-1185">Reference proteome</keyword>
<evidence type="ECO:0008006" key="3">
    <source>
        <dbReference type="Google" id="ProtNLM"/>
    </source>
</evidence>